<evidence type="ECO:0000313" key="2">
    <source>
        <dbReference type="Proteomes" id="UP000595814"/>
    </source>
</evidence>
<accession>A0AC61MR98</accession>
<proteinExistence type="predicted"/>
<sequence>MNRIEEALKDKKSFIGYITAGHPTIDISEKVIYKMVEAGTDLIEIGIPFSDPNAEGEVIHNANIKALKNGMKIEKAFDLVETVRKKVNVPIVFLTYCNPVFKYGYDEFFKKCKEVGADGIIVPDLPFEERDEMKVFADKYGIIMITLVPPVSKNRIEMLAKDAKGFAYLVSSMGLAGVRKKFPDGVKEFAKFVKENTNIPILIGFGIENEEQIKEMSEISDGIILDSAIVNIIEESGEEAPEKVFKFIKEIKNTIA</sequence>
<reference evidence="1 2" key="1">
    <citation type="journal article" date="2022" name="Int. J. Syst. Evol. Microbiol.">
        <title>Miniphocaeibacter halophilus sp. nov., an ammonium-tolerant acetate-producing bacterium isolated from a biogas system.</title>
        <authorList>
            <person name="Schnurer A."/>
            <person name="Singh A."/>
            <person name="Bi S."/>
            <person name="Qiao W."/>
            <person name="Westerholm M."/>
        </authorList>
    </citation>
    <scope>NUCLEOTIDE SEQUENCE [LARGE SCALE GENOMIC DNA]</scope>
    <source>
        <strain evidence="1 2">AMB_01</strain>
    </source>
</reference>
<keyword evidence="2" id="KW-1185">Reference proteome</keyword>
<name>A0AC61MR98_9FIRM</name>
<protein>
    <submittedName>
        <fullName evidence="1">Tryptophan synthase subunit alpha</fullName>
        <ecNumber evidence="1">4.2.1.20</ecNumber>
    </submittedName>
</protein>
<evidence type="ECO:0000313" key="1">
    <source>
        <dbReference type="EMBL" id="QQK08112.1"/>
    </source>
</evidence>
<organism evidence="1 2">
    <name type="scientific">Miniphocaeibacter halophilus</name>
    <dbReference type="NCBI Taxonomy" id="2931922"/>
    <lineage>
        <taxon>Bacteria</taxon>
        <taxon>Bacillati</taxon>
        <taxon>Bacillota</taxon>
        <taxon>Tissierellia</taxon>
        <taxon>Tissierellales</taxon>
        <taxon>Peptoniphilaceae</taxon>
        <taxon>Miniphocaeibacter</taxon>
    </lineage>
</organism>
<dbReference type="EC" id="4.2.1.20" evidence="1"/>
<dbReference type="EMBL" id="CP066744">
    <property type="protein sequence ID" value="QQK08112.1"/>
    <property type="molecule type" value="Genomic_DNA"/>
</dbReference>
<keyword evidence="1" id="KW-0456">Lyase</keyword>
<dbReference type="Proteomes" id="UP000595814">
    <property type="component" value="Chromosome"/>
</dbReference>
<gene>
    <name evidence="1" type="ORF">JFY71_00830</name>
</gene>